<accession>K7YIH4</accession>
<evidence type="ECO:0000256" key="3">
    <source>
        <dbReference type="ARBA" id="ARBA00022434"/>
    </source>
</evidence>
<evidence type="ECO:0000256" key="8">
    <source>
        <dbReference type="PIRSR" id="PIRSR002560-1"/>
    </source>
</evidence>
<keyword evidence="6 7" id="KW-0408">Iron</keyword>
<gene>
    <name evidence="10" type="primary">bfr</name>
    <name evidence="10" type="ORF">A1OE_1236</name>
</gene>
<dbReference type="InterPro" id="IPR012347">
    <property type="entry name" value="Ferritin-like"/>
</dbReference>
<dbReference type="PRINTS" id="PR00601">
    <property type="entry name" value="BACFERRITIN"/>
</dbReference>
<dbReference type="PROSITE" id="PS50905">
    <property type="entry name" value="FERRITIN_LIKE"/>
    <property type="match status" value="1"/>
</dbReference>
<sequence>MESTKTIIEHLNCILKNELTAISQFFLHSRMLGEWGVDNLSKKAYHEAIEEMEHADKLIKRILVLDGLPNLQTLNTLRIGKNVKEIIEYDLAIEVDALHFLQSAIADAELIRDYVTRKLLVQIIEDEEEHMNDLKTQLELLGRIGSEHYIHLKSVISNVTE</sequence>
<evidence type="ECO:0000256" key="5">
    <source>
        <dbReference type="ARBA" id="ARBA00022723"/>
    </source>
</evidence>
<keyword evidence="4" id="KW-0349">Heme</keyword>
<dbReference type="KEGG" id="thal:A1OE_1236"/>
<dbReference type="InterPro" id="IPR009040">
    <property type="entry name" value="Ferritin-like_diiron"/>
</dbReference>
<organism evidence="10 11">
    <name type="scientific">Candidatus Endolissoclinum faulkneri L2</name>
    <dbReference type="NCBI Taxonomy" id="1193729"/>
    <lineage>
        <taxon>Bacteria</taxon>
        <taxon>Pseudomonadati</taxon>
        <taxon>Pseudomonadota</taxon>
        <taxon>Alphaproteobacteria</taxon>
        <taxon>Rhodospirillales</taxon>
        <taxon>Rhodospirillaceae</taxon>
        <taxon>Candidatus Endolissoclinum</taxon>
    </lineage>
</organism>
<dbReference type="STRING" id="1193729.A1OE_1236"/>
<feature type="binding site" description="axial binding residue" evidence="8">
    <location>
        <position position="52"/>
    </location>
    <ligand>
        <name>heme b</name>
        <dbReference type="ChEBI" id="CHEBI:60344"/>
        <note>ligand shared between dimeric partners</note>
    </ligand>
    <ligandPart>
        <name>Fe</name>
        <dbReference type="ChEBI" id="CHEBI:18248"/>
    </ligandPart>
</feature>
<evidence type="ECO:0000313" key="11">
    <source>
        <dbReference type="Proteomes" id="UP000010077"/>
    </source>
</evidence>
<dbReference type="PATRIC" id="fig|1193729.4.peg.654"/>
<feature type="binding site" evidence="8">
    <location>
        <position position="127"/>
    </location>
    <ligand>
        <name>Fe cation</name>
        <dbReference type="ChEBI" id="CHEBI:24875"/>
        <label>2</label>
    </ligand>
</feature>
<feature type="binding site" evidence="8">
    <location>
        <position position="54"/>
    </location>
    <ligand>
        <name>Fe cation</name>
        <dbReference type="ChEBI" id="CHEBI:24875"/>
        <label>1</label>
    </ligand>
</feature>
<dbReference type="eggNOG" id="COG2193">
    <property type="taxonomic scope" value="Bacteria"/>
</dbReference>
<keyword evidence="3 7" id="KW-0409">Iron storage</keyword>
<feature type="binding site" evidence="8">
    <location>
        <position position="127"/>
    </location>
    <ligand>
        <name>Fe cation</name>
        <dbReference type="ChEBI" id="CHEBI:24875"/>
        <label>1</label>
    </ligand>
</feature>
<comment type="similarity">
    <text evidence="2 7">Belongs to the bacterioferritin family.</text>
</comment>
<dbReference type="SUPFAM" id="SSF47240">
    <property type="entry name" value="Ferritin-like"/>
    <property type="match status" value="1"/>
</dbReference>
<comment type="cofactor">
    <cofactor evidence="1">
        <name>heme b</name>
        <dbReference type="ChEBI" id="CHEBI:60344"/>
    </cofactor>
</comment>
<dbReference type="GO" id="GO:0004322">
    <property type="term" value="F:ferroxidase activity"/>
    <property type="evidence" value="ECO:0007669"/>
    <property type="project" value="TreeGrafter"/>
</dbReference>
<dbReference type="GO" id="GO:0006826">
    <property type="term" value="P:iron ion transport"/>
    <property type="evidence" value="ECO:0007669"/>
    <property type="project" value="InterPro"/>
</dbReference>
<proteinExistence type="inferred from homology"/>
<dbReference type="HOGENOM" id="CLU_104506_2_0_5"/>
<keyword evidence="5 7" id="KW-0479">Metal-binding</keyword>
<keyword evidence="11" id="KW-1185">Reference proteome</keyword>
<evidence type="ECO:0000256" key="2">
    <source>
        <dbReference type="ARBA" id="ARBA00008093"/>
    </source>
</evidence>
<feature type="binding site" evidence="8">
    <location>
        <position position="51"/>
    </location>
    <ligand>
        <name>Fe cation</name>
        <dbReference type="ChEBI" id="CHEBI:24875"/>
        <label>1</label>
    </ligand>
</feature>
<dbReference type="Pfam" id="PF00210">
    <property type="entry name" value="Ferritin"/>
    <property type="match status" value="1"/>
</dbReference>
<dbReference type="AlphaFoldDB" id="K7YIH4"/>
<protein>
    <recommendedName>
        <fullName evidence="7">Bacterioferritin</fullName>
    </recommendedName>
</protein>
<dbReference type="PIRSF" id="PIRSF002560">
    <property type="entry name" value="Bacterioferritin"/>
    <property type="match status" value="1"/>
</dbReference>
<dbReference type="PANTHER" id="PTHR30295:SF0">
    <property type="entry name" value="BACTERIOFERRITIN"/>
    <property type="match status" value="1"/>
</dbReference>
<dbReference type="GO" id="GO:0005829">
    <property type="term" value="C:cytosol"/>
    <property type="evidence" value="ECO:0007669"/>
    <property type="project" value="TreeGrafter"/>
</dbReference>
<evidence type="ECO:0000256" key="1">
    <source>
        <dbReference type="ARBA" id="ARBA00001970"/>
    </source>
</evidence>
<dbReference type="CDD" id="cd00907">
    <property type="entry name" value="Bacterioferritin"/>
    <property type="match status" value="1"/>
</dbReference>
<dbReference type="GO" id="GO:0008199">
    <property type="term" value="F:ferric iron binding"/>
    <property type="evidence" value="ECO:0007669"/>
    <property type="project" value="InterPro"/>
</dbReference>
<dbReference type="PANTHER" id="PTHR30295">
    <property type="entry name" value="BACTERIOFERRITIN"/>
    <property type="match status" value="1"/>
</dbReference>
<dbReference type="EMBL" id="CP003539">
    <property type="protein sequence ID" value="AFX99410.1"/>
    <property type="molecule type" value="Genomic_DNA"/>
</dbReference>
<dbReference type="GO" id="GO:0006879">
    <property type="term" value="P:intracellular iron ion homeostasis"/>
    <property type="evidence" value="ECO:0007669"/>
    <property type="project" value="UniProtKB-KW"/>
</dbReference>
<feature type="binding site" evidence="8">
    <location>
        <position position="50"/>
    </location>
    <ligand>
        <name>Fe cation</name>
        <dbReference type="ChEBI" id="CHEBI:24875"/>
        <label>3</label>
    </ligand>
</feature>
<feature type="binding site" evidence="8">
    <location>
        <position position="51"/>
    </location>
    <ligand>
        <name>Fe cation</name>
        <dbReference type="ChEBI" id="CHEBI:24875"/>
        <label>2</label>
    </ligand>
</feature>
<dbReference type="NCBIfam" id="TIGR00754">
    <property type="entry name" value="bfr"/>
    <property type="match status" value="1"/>
</dbReference>
<feature type="binding site" evidence="8">
    <location>
        <position position="94"/>
    </location>
    <ligand>
        <name>Fe cation</name>
        <dbReference type="ChEBI" id="CHEBI:24875"/>
        <label>2</label>
    </ligand>
</feature>
<evidence type="ECO:0000256" key="4">
    <source>
        <dbReference type="ARBA" id="ARBA00022617"/>
    </source>
</evidence>
<dbReference type="InterPro" id="IPR009078">
    <property type="entry name" value="Ferritin-like_SF"/>
</dbReference>
<dbReference type="InterPro" id="IPR008331">
    <property type="entry name" value="Ferritin_DPS_dom"/>
</dbReference>
<dbReference type="Proteomes" id="UP000010077">
    <property type="component" value="Chromosome"/>
</dbReference>
<dbReference type="OrthoDB" id="9800505at2"/>
<dbReference type="GO" id="GO:0020037">
    <property type="term" value="F:heme binding"/>
    <property type="evidence" value="ECO:0007669"/>
    <property type="project" value="TreeGrafter"/>
</dbReference>
<dbReference type="RefSeq" id="WP_015088908.1">
    <property type="nucleotide sequence ID" value="NC_019566.1"/>
</dbReference>
<evidence type="ECO:0000259" key="9">
    <source>
        <dbReference type="PROSITE" id="PS50905"/>
    </source>
</evidence>
<feature type="binding site" evidence="8">
    <location>
        <position position="46"/>
    </location>
    <ligand>
        <name>Fe cation</name>
        <dbReference type="ChEBI" id="CHEBI:24875"/>
        <label>3</label>
    </ligand>
</feature>
<feature type="binding site" evidence="8">
    <location>
        <position position="130"/>
    </location>
    <ligand>
        <name>Fe cation</name>
        <dbReference type="ChEBI" id="CHEBI:24875"/>
        <label>2</label>
    </ligand>
</feature>
<feature type="binding site" evidence="8">
    <location>
        <position position="18"/>
    </location>
    <ligand>
        <name>Fe cation</name>
        <dbReference type="ChEBI" id="CHEBI:24875"/>
        <label>1</label>
    </ligand>
</feature>
<dbReference type="Gene3D" id="1.20.1260.10">
    <property type="match status" value="1"/>
</dbReference>
<name>K7YIH4_9PROT</name>
<dbReference type="InterPro" id="IPR002024">
    <property type="entry name" value="Bacterioferritin"/>
</dbReference>
<reference evidence="10 11" key="1">
    <citation type="journal article" date="2012" name="Proc. Natl. Acad. Sci. U.S.A.">
        <title>Genome streamlining and chemical defense in a coral reef symbiosis.</title>
        <authorList>
            <person name="Kwan J.C."/>
            <person name="Donia M.S."/>
            <person name="Han A.W."/>
            <person name="Hirose E."/>
            <person name="Haygood M.G."/>
            <person name="Schmidt E.W."/>
        </authorList>
    </citation>
    <scope>NUCLEOTIDE SEQUENCE [LARGE SCALE GENOMIC DNA]</scope>
    <source>
        <strain evidence="10 11">L2</strain>
    </source>
</reference>
<evidence type="ECO:0000313" key="10">
    <source>
        <dbReference type="EMBL" id="AFX99410.1"/>
    </source>
</evidence>
<feature type="domain" description="Ferritin-like diiron" evidence="9">
    <location>
        <begin position="1"/>
        <end position="145"/>
    </location>
</feature>
<evidence type="ECO:0000256" key="6">
    <source>
        <dbReference type="ARBA" id="ARBA00023004"/>
    </source>
</evidence>
<evidence type="ECO:0000256" key="7">
    <source>
        <dbReference type="PIRNR" id="PIRNR002560"/>
    </source>
</evidence>